<organism evidence="5 6">
    <name type="scientific">Paracidovorax konjaci</name>
    <dbReference type="NCBI Taxonomy" id="32040"/>
    <lineage>
        <taxon>Bacteria</taxon>
        <taxon>Pseudomonadati</taxon>
        <taxon>Pseudomonadota</taxon>
        <taxon>Betaproteobacteria</taxon>
        <taxon>Burkholderiales</taxon>
        <taxon>Comamonadaceae</taxon>
        <taxon>Paracidovorax</taxon>
    </lineage>
</organism>
<dbReference type="InterPro" id="IPR029787">
    <property type="entry name" value="Nucleotide_cyclase"/>
</dbReference>
<dbReference type="PANTHER" id="PTHR45138">
    <property type="entry name" value="REGULATORY COMPONENTS OF SENSORY TRANSDUCTION SYSTEM"/>
    <property type="match status" value="1"/>
</dbReference>
<dbReference type="Gene3D" id="3.30.70.270">
    <property type="match status" value="1"/>
</dbReference>
<dbReference type="AlphaFoldDB" id="A0A1I1XFN7"/>
<feature type="transmembrane region" description="Helical" evidence="3">
    <location>
        <begin position="118"/>
        <end position="138"/>
    </location>
</feature>
<proteinExistence type="predicted"/>
<dbReference type="GO" id="GO:1902201">
    <property type="term" value="P:negative regulation of bacterial-type flagellum-dependent cell motility"/>
    <property type="evidence" value="ECO:0007669"/>
    <property type="project" value="TreeGrafter"/>
</dbReference>
<feature type="transmembrane region" description="Helical" evidence="3">
    <location>
        <begin position="150"/>
        <end position="168"/>
    </location>
</feature>
<dbReference type="InterPro" id="IPR043128">
    <property type="entry name" value="Rev_trsase/Diguanyl_cyclase"/>
</dbReference>
<dbReference type="GO" id="GO:0043709">
    <property type="term" value="P:cell adhesion involved in single-species biofilm formation"/>
    <property type="evidence" value="ECO:0007669"/>
    <property type="project" value="TreeGrafter"/>
</dbReference>
<dbReference type="FunFam" id="3.30.70.270:FF:000001">
    <property type="entry name" value="Diguanylate cyclase domain protein"/>
    <property type="match status" value="1"/>
</dbReference>
<feature type="transmembrane region" description="Helical" evidence="3">
    <location>
        <begin position="12"/>
        <end position="31"/>
    </location>
</feature>
<dbReference type="PANTHER" id="PTHR45138:SF9">
    <property type="entry name" value="DIGUANYLATE CYCLASE DGCM-RELATED"/>
    <property type="match status" value="1"/>
</dbReference>
<dbReference type="Proteomes" id="UP000199517">
    <property type="component" value="Unassembled WGS sequence"/>
</dbReference>
<keyword evidence="3" id="KW-0472">Membrane</keyword>
<feature type="transmembrane region" description="Helical" evidence="3">
    <location>
        <begin position="93"/>
        <end position="112"/>
    </location>
</feature>
<accession>A0A1I1XFN7</accession>
<evidence type="ECO:0000259" key="4">
    <source>
        <dbReference type="PROSITE" id="PS50887"/>
    </source>
</evidence>
<dbReference type="STRING" id="32040.SAMN04489710_11326"/>
<dbReference type="GO" id="GO:0052621">
    <property type="term" value="F:diguanylate cyclase activity"/>
    <property type="evidence" value="ECO:0007669"/>
    <property type="project" value="UniProtKB-EC"/>
</dbReference>
<evidence type="ECO:0000313" key="5">
    <source>
        <dbReference type="EMBL" id="SFE06224.1"/>
    </source>
</evidence>
<dbReference type="NCBIfam" id="TIGR00254">
    <property type="entry name" value="GGDEF"/>
    <property type="match status" value="1"/>
</dbReference>
<gene>
    <name evidence="5" type="ORF">SAMN04489710_11326</name>
</gene>
<dbReference type="Pfam" id="PF00990">
    <property type="entry name" value="GGDEF"/>
    <property type="match status" value="1"/>
</dbReference>
<dbReference type="OrthoDB" id="9813903at2"/>
<dbReference type="EMBL" id="FOMQ01000013">
    <property type="protein sequence ID" value="SFE06224.1"/>
    <property type="molecule type" value="Genomic_DNA"/>
</dbReference>
<dbReference type="InterPro" id="IPR050469">
    <property type="entry name" value="Diguanylate_Cyclase"/>
</dbReference>
<feature type="domain" description="GGDEF" evidence="4">
    <location>
        <begin position="250"/>
        <end position="384"/>
    </location>
</feature>
<protein>
    <recommendedName>
        <fullName evidence="1">diguanylate cyclase</fullName>
        <ecNumber evidence="1">2.7.7.65</ecNumber>
    </recommendedName>
</protein>
<feature type="transmembrane region" description="Helical" evidence="3">
    <location>
        <begin position="38"/>
        <end position="58"/>
    </location>
</feature>
<evidence type="ECO:0000256" key="3">
    <source>
        <dbReference type="SAM" id="Phobius"/>
    </source>
</evidence>
<feature type="transmembrane region" description="Helical" evidence="3">
    <location>
        <begin position="64"/>
        <end position="86"/>
    </location>
</feature>
<dbReference type="RefSeq" id="WP_092955146.1">
    <property type="nucleotide sequence ID" value="NZ_FOMQ01000013.1"/>
</dbReference>
<feature type="transmembrane region" description="Helical" evidence="3">
    <location>
        <begin position="188"/>
        <end position="208"/>
    </location>
</feature>
<dbReference type="EC" id="2.7.7.65" evidence="1"/>
<keyword evidence="3" id="KW-1133">Transmembrane helix</keyword>
<dbReference type="SUPFAM" id="SSF55073">
    <property type="entry name" value="Nucleotide cyclase"/>
    <property type="match status" value="1"/>
</dbReference>
<evidence type="ECO:0000313" key="6">
    <source>
        <dbReference type="Proteomes" id="UP000199517"/>
    </source>
</evidence>
<sequence>MPQFTLHLPTMLVMTVVGSLVMAAGLLLVGVQRRREGLGLWAAALLMQSLAYVLLALRGRVPDAVSIVAANGLLAGVFASLLAALYQYLRRPMPWLQIVLPVLLTLALFIAFREDYTARLVLAGVIYPLQLGLVLWTLGRHPSEGYGARLVAAGIWLQGAMLVARALAAATGHMPTGGLLEASFWQHATFLTTFVTVQASSFGFIFMARDRADAINRRMAARDPLTGVPNRRATIAALDRDVGRAIRSREPLSLMMVDIDHFKRVNDGLGHLVGDQVLRGVVDVMGTRIRAQDMIGRYGGEEFLVLLPDTPLAGAQRLAADLCRSVEKARFDTSAGPVQVTLSIGVFGGRLEPGDGWDMLIAAADRAMYDAKHGGRNRVVVADAPLRLLPHGAGLRDGPETLAPGGP</sequence>
<dbReference type="InterPro" id="IPR000160">
    <property type="entry name" value="GGDEF_dom"/>
</dbReference>
<name>A0A1I1XFN7_9BURK</name>
<dbReference type="PROSITE" id="PS50887">
    <property type="entry name" value="GGDEF"/>
    <property type="match status" value="1"/>
</dbReference>
<reference evidence="6" key="1">
    <citation type="submission" date="2016-10" db="EMBL/GenBank/DDBJ databases">
        <authorList>
            <person name="Varghese N."/>
            <person name="Submissions S."/>
        </authorList>
    </citation>
    <scope>NUCLEOTIDE SEQUENCE [LARGE SCALE GENOMIC DNA]</scope>
    <source>
        <strain evidence="6">DSM 7481</strain>
    </source>
</reference>
<evidence type="ECO:0000256" key="1">
    <source>
        <dbReference type="ARBA" id="ARBA00012528"/>
    </source>
</evidence>
<dbReference type="GO" id="GO:0005886">
    <property type="term" value="C:plasma membrane"/>
    <property type="evidence" value="ECO:0007669"/>
    <property type="project" value="TreeGrafter"/>
</dbReference>
<comment type="catalytic activity">
    <reaction evidence="2">
        <text>2 GTP = 3',3'-c-di-GMP + 2 diphosphate</text>
        <dbReference type="Rhea" id="RHEA:24898"/>
        <dbReference type="ChEBI" id="CHEBI:33019"/>
        <dbReference type="ChEBI" id="CHEBI:37565"/>
        <dbReference type="ChEBI" id="CHEBI:58805"/>
        <dbReference type="EC" id="2.7.7.65"/>
    </reaction>
</comment>
<dbReference type="CDD" id="cd01949">
    <property type="entry name" value="GGDEF"/>
    <property type="match status" value="1"/>
</dbReference>
<keyword evidence="6" id="KW-1185">Reference proteome</keyword>
<evidence type="ECO:0000256" key="2">
    <source>
        <dbReference type="ARBA" id="ARBA00034247"/>
    </source>
</evidence>
<dbReference type="SMART" id="SM00267">
    <property type="entry name" value="GGDEF"/>
    <property type="match status" value="1"/>
</dbReference>
<keyword evidence="3" id="KW-0812">Transmembrane</keyword>